<keyword evidence="6 13" id="KW-0812">Transmembrane</keyword>
<keyword evidence="11 13" id="KW-0472">Membrane</keyword>
<dbReference type="InterPro" id="IPR011577">
    <property type="entry name" value="Cyt_b561_bac/Ni-Hgenase"/>
</dbReference>
<dbReference type="InterPro" id="IPR052168">
    <property type="entry name" value="Cytochrome_b561_oxidase"/>
</dbReference>
<evidence type="ECO:0000256" key="5">
    <source>
        <dbReference type="ARBA" id="ARBA00022617"/>
    </source>
</evidence>
<dbReference type="GO" id="GO:0009055">
    <property type="term" value="F:electron transfer activity"/>
    <property type="evidence" value="ECO:0007669"/>
    <property type="project" value="InterPro"/>
</dbReference>
<keyword evidence="7" id="KW-0479">Metal-binding</keyword>
<evidence type="ECO:0000256" key="3">
    <source>
        <dbReference type="ARBA" id="ARBA00022448"/>
    </source>
</evidence>
<reference evidence="16" key="1">
    <citation type="submission" date="2016-10" db="EMBL/GenBank/DDBJ databases">
        <authorList>
            <person name="Varghese N."/>
            <person name="Submissions S."/>
        </authorList>
    </citation>
    <scope>NUCLEOTIDE SEQUENCE [LARGE SCALE GENOMIC DNA]</scope>
    <source>
        <strain evidence="16">DSM 26424</strain>
    </source>
</reference>
<accession>A0A1G8PHQ0</accession>
<dbReference type="GO" id="GO:0005886">
    <property type="term" value="C:plasma membrane"/>
    <property type="evidence" value="ECO:0007669"/>
    <property type="project" value="UniProtKB-SubCell"/>
</dbReference>
<evidence type="ECO:0000256" key="2">
    <source>
        <dbReference type="ARBA" id="ARBA00004651"/>
    </source>
</evidence>
<evidence type="ECO:0000256" key="4">
    <source>
        <dbReference type="ARBA" id="ARBA00022475"/>
    </source>
</evidence>
<keyword evidence="5" id="KW-0349">Heme</keyword>
<evidence type="ECO:0000256" key="6">
    <source>
        <dbReference type="ARBA" id="ARBA00022692"/>
    </source>
</evidence>
<keyword evidence="8" id="KW-0249">Electron transport</keyword>
<name>A0A1G8PHQ0_9RHOB</name>
<keyword evidence="3" id="KW-0813">Transport</keyword>
<dbReference type="SUPFAM" id="SSF81342">
    <property type="entry name" value="Transmembrane di-heme cytochromes"/>
    <property type="match status" value="1"/>
</dbReference>
<proteinExistence type="inferred from homology"/>
<comment type="cofactor">
    <cofactor evidence="1">
        <name>heme b</name>
        <dbReference type="ChEBI" id="CHEBI:60344"/>
    </cofactor>
</comment>
<evidence type="ECO:0000313" key="15">
    <source>
        <dbReference type="EMBL" id="SDI91972.1"/>
    </source>
</evidence>
<evidence type="ECO:0000259" key="14">
    <source>
        <dbReference type="Pfam" id="PF01292"/>
    </source>
</evidence>
<feature type="transmembrane region" description="Helical" evidence="13">
    <location>
        <begin position="83"/>
        <end position="104"/>
    </location>
</feature>
<dbReference type="RefSeq" id="WP_089848443.1">
    <property type="nucleotide sequence ID" value="NZ_FNEJ01000012.1"/>
</dbReference>
<protein>
    <submittedName>
        <fullName evidence="15">Cytochrome b561</fullName>
    </submittedName>
</protein>
<evidence type="ECO:0000256" key="11">
    <source>
        <dbReference type="ARBA" id="ARBA00023136"/>
    </source>
</evidence>
<sequence>MMRYRLPARLLHWIMAVLVLAMIPAGLVMVQQGIARPLQDALFLFHKNTGVLLLGLVALRLVWRWRNPPPPLPATLPPAQARIAGLTHWAIYAALIALPVLGYIRVRAGGFPIETLDALGLPPLVPRSEPLADLAKSLHALAGFALAGLVLMHMGAAAYHGLIRRDGIFSRMWPPFGAGRDN</sequence>
<evidence type="ECO:0000256" key="12">
    <source>
        <dbReference type="ARBA" id="ARBA00037975"/>
    </source>
</evidence>
<dbReference type="OrthoDB" id="8156287at2"/>
<keyword evidence="16" id="KW-1185">Reference proteome</keyword>
<dbReference type="GO" id="GO:0020037">
    <property type="term" value="F:heme binding"/>
    <property type="evidence" value="ECO:0007669"/>
    <property type="project" value="TreeGrafter"/>
</dbReference>
<dbReference type="Pfam" id="PF01292">
    <property type="entry name" value="Ni_hydr_CYTB"/>
    <property type="match status" value="1"/>
</dbReference>
<evidence type="ECO:0000256" key="13">
    <source>
        <dbReference type="SAM" id="Phobius"/>
    </source>
</evidence>
<dbReference type="Proteomes" id="UP000199093">
    <property type="component" value="Unassembled WGS sequence"/>
</dbReference>
<organism evidence="15 16">
    <name type="scientific">Salipiger marinus</name>
    <dbReference type="NCBI Taxonomy" id="555512"/>
    <lineage>
        <taxon>Bacteria</taxon>
        <taxon>Pseudomonadati</taxon>
        <taxon>Pseudomonadota</taxon>
        <taxon>Alphaproteobacteria</taxon>
        <taxon>Rhodobacterales</taxon>
        <taxon>Roseobacteraceae</taxon>
        <taxon>Salipiger</taxon>
    </lineage>
</organism>
<dbReference type="PANTHER" id="PTHR30529:SF1">
    <property type="entry name" value="CYTOCHROME B561 HOMOLOG 2"/>
    <property type="match status" value="1"/>
</dbReference>
<evidence type="ECO:0000256" key="7">
    <source>
        <dbReference type="ARBA" id="ARBA00022723"/>
    </source>
</evidence>
<dbReference type="EMBL" id="FNEJ01000012">
    <property type="protein sequence ID" value="SDI91972.1"/>
    <property type="molecule type" value="Genomic_DNA"/>
</dbReference>
<evidence type="ECO:0000256" key="9">
    <source>
        <dbReference type="ARBA" id="ARBA00022989"/>
    </source>
</evidence>
<dbReference type="AlphaFoldDB" id="A0A1G8PHQ0"/>
<feature type="transmembrane region" description="Helical" evidence="13">
    <location>
        <begin position="138"/>
        <end position="162"/>
    </location>
</feature>
<dbReference type="InterPro" id="IPR016174">
    <property type="entry name" value="Di-haem_cyt_TM"/>
</dbReference>
<dbReference type="Gene3D" id="1.20.950.20">
    <property type="entry name" value="Transmembrane di-heme cytochromes, Chain C"/>
    <property type="match status" value="1"/>
</dbReference>
<keyword evidence="9 13" id="KW-1133">Transmembrane helix</keyword>
<gene>
    <name evidence="15" type="ORF">SAMN04487993_1012145</name>
</gene>
<keyword evidence="10" id="KW-0408">Iron</keyword>
<comment type="subcellular location">
    <subcellularLocation>
        <location evidence="2">Cell membrane</location>
        <topology evidence="2">Multi-pass membrane protein</topology>
    </subcellularLocation>
</comment>
<evidence type="ECO:0000313" key="16">
    <source>
        <dbReference type="Proteomes" id="UP000199093"/>
    </source>
</evidence>
<evidence type="ECO:0000256" key="10">
    <source>
        <dbReference type="ARBA" id="ARBA00023004"/>
    </source>
</evidence>
<dbReference type="STRING" id="555512.SAMN04487993_1012145"/>
<feature type="domain" description="Cytochrome b561 bacterial/Ni-hydrogenase" evidence="14">
    <location>
        <begin position="3"/>
        <end position="174"/>
    </location>
</feature>
<dbReference type="GO" id="GO:0022904">
    <property type="term" value="P:respiratory electron transport chain"/>
    <property type="evidence" value="ECO:0007669"/>
    <property type="project" value="InterPro"/>
</dbReference>
<evidence type="ECO:0000256" key="8">
    <source>
        <dbReference type="ARBA" id="ARBA00022982"/>
    </source>
</evidence>
<feature type="transmembrane region" description="Helical" evidence="13">
    <location>
        <begin position="45"/>
        <end position="63"/>
    </location>
</feature>
<keyword evidence="4" id="KW-1003">Cell membrane</keyword>
<dbReference type="GO" id="GO:0046872">
    <property type="term" value="F:metal ion binding"/>
    <property type="evidence" value="ECO:0007669"/>
    <property type="project" value="UniProtKB-KW"/>
</dbReference>
<comment type="similarity">
    <text evidence="12">Belongs to the cytochrome b561 family.</text>
</comment>
<dbReference type="PANTHER" id="PTHR30529">
    <property type="entry name" value="CYTOCHROME B561"/>
    <property type="match status" value="1"/>
</dbReference>
<evidence type="ECO:0000256" key="1">
    <source>
        <dbReference type="ARBA" id="ARBA00001970"/>
    </source>
</evidence>